<reference evidence="2 3" key="1">
    <citation type="submission" date="2024-05" db="EMBL/GenBank/DDBJ databases">
        <authorList>
            <person name="Liu Q."/>
            <person name="Xin Y.-H."/>
        </authorList>
    </citation>
    <scope>NUCLEOTIDE SEQUENCE [LARGE SCALE GENOMIC DNA]</scope>
    <source>
        <strain evidence="2 3">CGMCC 1.10181</strain>
    </source>
</reference>
<accession>A0ABU9YD59</accession>
<dbReference type="EMBL" id="JBDIME010000061">
    <property type="protein sequence ID" value="MEN2793652.1"/>
    <property type="molecule type" value="Genomic_DNA"/>
</dbReference>
<sequence>MSVLARDVRVNTLALMAMALIPLAGLVGGRIDITRGLHHEAATATCL</sequence>
<keyword evidence="1" id="KW-0812">Transmembrane</keyword>
<keyword evidence="3" id="KW-1185">Reference proteome</keyword>
<proteinExistence type="predicted"/>
<evidence type="ECO:0000256" key="1">
    <source>
        <dbReference type="SAM" id="Phobius"/>
    </source>
</evidence>
<dbReference type="RefSeq" id="WP_345840601.1">
    <property type="nucleotide sequence ID" value="NZ_JBDIME010000061.1"/>
</dbReference>
<evidence type="ECO:0000313" key="2">
    <source>
        <dbReference type="EMBL" id="MEN2793652.1"/>
    </source>
</evidence>
<evidence type="ECO:0000313" key="3">
    <source>
        <dbReference type="Proteomes" id="UP001419910"/>
    </source>
</evidence>
<name>A0ABU9YD59_9SPHN</name>
<keyword evidence="1" id="KW-0472">Membrane</keyword>
<organism evidence="2 3">
    <name type="scientific">Sphingomonas oligophenolica</name>
    <dbReference type="NCBI Taxonomy" id="301154"/>
    <lineage>
        <taxon>Bacteria</taxon>
        <taxon>Pseudomonadati</taxon>
        <taxon>Pseudomonadota</taxon>
        <taxon>Alphaproteobacteria</taxon>
        <taxon>Sphingomonadales</taxon>
        <taxon>Sphingomonadaceae</taxon>
        <taxon>Sphingomonas</taxon>
    </lineage>
</organism>
<protein>
    <submittedName>
        <fullName evidence="2">Uncharacterized protein</fullName>
    </submittedName>
</protein>
<keyword evidence="1" id="KW-1133">Transmembrane helix</keyword>
<dbReference type="Proteomes" id="UP001419910">
    <property type="component" value="Unassembled WGS sequence"/>
</dbReference>
<feature type="transmembrane region" description="Helical" evidence="1">
    <location>
        <begin position="12"/>
        <end position="29"/>
    </location>
</feature>
<gene>
    <name evidence="2" type="ORF">ABC974_28830</name>
</gene>
<comment type="caution">
    <text evidence="2">The sequence shown here is derived from an EMBL/GenBank/DDBJ whole genome shotgun (WGS) entry which is preliminary data.</text>
</comment>